<feature type="transmembrane region" description="Helical" evidence="1">
    <location>
        <begin position="76"/>
        <end position="94"/>
    </location>
</feature>
<dbReference type="PANTHER" id="PTHR34220:SF7">
    <property type="entry name" value="SENSOR HISTIDINE KINASE YPDA"/>
    <property type="match status" value="1"/>
</dbReference>
<dbReference type="Proteomes" id="UP001597344">
    <property type="component" value="Unassembled WGS sequence"/>
</dbReference>
<dbReference type="InterPro" id="IPR050640">
    <property type="entry name" value="Bact_2-comp_sensor_kinase"/>
</dbReference>
<sequence>MFFKKEWKYHLVLALILIGLEIMKMLLTQELNITKSFDTSHLWLRATFIISCTVIYFTNFKLVCPRFLKKNTLTQFFISVPVLIFTFAAVRYVLEEIIVFEITGQHNYYEESRRFWYYIVDNSYFALPPILYSTMVYLVLKLIEDKDLNKAELDLLKSQISPHFLFNTLNAFYVELIDDKPKVAKDIHKLSELLRYVTYDSKQDFVSLQSEIQFLKDYIHFFNKRFEEELSIQFLITGSIQNQQIPSLVLIHFVENLFKHGVVNDKNNPAEIKITITDKYLTLKTRNKILSSEKYMDSGIGTENIRRRLNAIFNMRYTMQSKTEKHYFFTYLKIPL</sequence>
<dbReference type="Pfam" id="PF06580">
    <property type="entry name" value="His_kinase"/>
    <property type="match status" value="1"/>
</dbReference>
<keyword evidence="1" id="KW-1133">Transmembrane helix</keyword>
<feature type="transmembrane region" description="Helical" evidence="1">
    <location>
        <begin position="42"/>
        <end position="64"/>
    </location>
</feature>
<evidence type="ECO:0000256" key="1">
    <source>
        <dbReference type="SAM" id="Phobius"/>
    </source>
</evidence>
<proteinExistence type="predicted"/>
<keyword evidence="1" id="KW-0812">Transmembrane</keyword>
<organism evidence="3 4">
    <name type="scientific">Aquimarina celericrescens</name>
    <dbReference type="NCBI Taxonomy" id="1964542"/>
    <lineage>
        <taxon>Bacteria</taxon>
        <taxon>Pseudomonadati</taxon>
        <taxon>Bacteroidota</taxon>
        <taxon>Flavobacteriia</taxon>
        <taxon>Flavobacteriales</taxon>
        <taxon>Flavobacteriaceae</taxon>
        <taxon>Aquimarina</taxon>
    </lineage>
</organism>
<dbReference type="EMBL" id="JBHUHY010000030">
    <property type="protein sequence ID" value="MFD2188731.1"/>
    <property type="molecule type" value="Genomic_DNA"/>
</dbReference>
<comment type="caution">
    <text evidence="3">The sequence shown here is derived from an EMBL/GenBank/DDBJ whole genome shotgun (WGS) entry which is preliminary data.</text>
</comment>
<keyword evidence="3" id="KW-0808">Transferase</keyword>
<protein>
    <submittedName>
        <fullName evidence="3">Sensor histidine kinase</fullName>
        <ecNumber evidence="3">2.7.13.3</ecNumber>
    </submittedName>
</protein>
<dbReference type="GO" id="GO:0004673">
    <property type="term" value="F:protein histidine kinase activity"/>
    <property type="evidence" value="ECO:0007669"/>
    <property type="project" value="UniProtKB-EC"/>
</dbReference>
<dbReference type="EC" id="2.7.13.3" evidence="3"/>
<keyword evidence="3" id="KW-0418">Kinase</keyword>
<name>A0ABW5B189_9FLAO</name>
<reference evidence="4" key="1">
    <citation type="journal article" date="2019" name="Int. J. Syst. Evol. Microbiol.">
        <title>The Global Catalogue of Microorganisms (GCM) 10K type strain sequencing project: providing services to taxonomists for standard genome sequencing and annotation.</title>
        <authorList>
            <consortium name="The Broad Institute Genomics Platform"/>
            <consortium name="The Broad Institute Genome Sequencing Center for Infectious Disease"/>
            <person name="Wu L."/>
            <person name="Ma J."/>
        </authorList>
    </citation>
    <scope>NUCLEOTIDE SEQUENCE [LARGE SCALE GENOMIC DNA]</scope>
    <source>
        <strain evidence="4">DT92</strain>
    </source>
</reference>
<keyword evidence="1" id="KW-0472">Membrane</keyword>
<evidence type="ECO:0000313" key="3">
    <source>
        <dbReference type="EMBL" id="MFD2188731.1"/>
    </source>
</evidence>
<feature type="domain" description="Signal transduction histidine kinase internal region" evidence="2">
    <location>
        <begin position="151"/>
        <end position="230"/>
    </location>
</feature>
<accession>A0ABW5B189</accession>
<dbReference type="RefSeq" id="WP_378321757.1">
    <property type="nucleotide sequence ID" value="NZ_JBHUHY010000030.1"/>
</dbReference>
<feature type="transmembrane region" description="Helical" evidence="1">
    <location>
        <begin position="114"/>
        <end position="140"/>
    </location>
</feature>
<dbReference type="InterPro" id="IPR010559">
    <property type="entry name" value="Sig_transdc_His_kin_internal"/>
</dbReference>
<gene>
    <name evidence="3" type="ORF">ACFSJT_18155</name>
</gene>
<keyword evidence="4" id="KW-1185">Reference proteome</keyword>
<feature type="transmembrane region" description="Helical" evidence="1">
    <location>
        <begin position="7"/>
        <end position="27"/>
    </location>
</feature>
<evidence type="ECO:0000259" key="2">
    <source>
        <dbReference type="Pfam" id="PF06580"/>
    </source>
</evidence>
<dbReference type="PANTHER" id="PTHR34220">
    <property type="entry name" value="SENSOR HISTIDINE KINASE YPDA"/>
    <property type="match status" value="1"/>
</dbReference>
<evidence type="ECO:0000313" key="4">
    <source>
        <dbReference type="Proteomes" id="UP001597344"/>
    </source>
</evidence>